<dbReference type="InterPro" id="IPR043129">
    <property type="entry name" value="ATPase_NBD"/>
</dbReference>
<keyword evidence="2" id="KW-1185">Reference proteome</keyword>
<dbReference type="Proteomes" id="UP000179179">
    <property type="component" value="Unassembled WGS sequence"/>
</dbReference>
<sequence length="160" mass="17123">MYPGPIKQKLTRAGKIPKAPTTVCYEGGKNGDIIVICDAGGGTVDVISYCIKTVSPLGLEEVTQGTGAACGSILLDVKFLALLKELLGDTEFRQVSCISMQAAMPSWQDNIKSNFMFDEGDDDEFQEIGHLIPLPGVEDKPSIGLEGGFLALDRWSAVAR</sequence>
<dbReference type="SUPFAM" id="SSF53067">
    <property type="entry name" value="Actin-like ATPase domain"/>
    <property type="match status" value="1"/>
</dbReference>
<accession>A0A1F7ZSU3</accession>
<dbReference type="RefSeq" id="XP_022386240.1">
    <property type="nucleotide sequence ID" value="XM_022535063.1"/>
</dbReference>
<evidence type="ECO:0000313" key="1">
    <source>
        <dbReference type="EMBL" id="OGM42523.1"/>
    </source>
</evidence>
<dbReference type="PANTHER" id="PTHR14187:SF5">
    <property type="entry name" value="HEAT SHOCK 70 KDA PROTEIN 12A"/>
    <property type="match status" value="1"/>
</dbReference>
<gene>
    <name evidence="1" type="ORF">ABOM_007934</name>
</gene>
<dbReference type="AlphaFoldDB" id="A0A1F7ZSU3"/>
<protein>
    <submittedName>
        <fullName evidence="1">Uncharacterized protein</fullName>
    </submittedName>
</protein>
<reference evidence="1 2" key="1">
    <citation type="journal article" date="2016" name="Genome Biol. Evol.">
        <title>Draft genome sequence of an aflatoxigenic Aspergillus species, A. bombycis.</title>
        <authorList>
            <person name="Moore G.G."/>
            <person name="Mack B.M."/>
            <person name="Beltz S.B."/>
            <person name="Gilbert M.K."/>
        </authorList>
    </citation>
    <scope>NUCLEOTIDE SEQUENCE [LARGE SCALE GENOMIC DNA]</scope>
    <source>
        <strain evidence="2">NRRL 26010</strain>
    </source>
</reference>
<dbReference type="STRING" id="109264.A0A1F7ZSU3"/>
<evidence type="ECO:0000313" key="2">
    <source>
        <dbReference type="Proteomes" id="UP000179179"/>
    </source>
</evidence>
<comment type="caution">
    <text evidence="1">The sequence shown here is derived from an EMBL/GenBank/DDBJ whole genome shotgun (WGS) entry which is preliminary data.</text>
</comment>
<dbReference type="OrthoDB" id="2963168at2759"/>
<dbReference type="GeneID" id="34451324"/>
<name>A0A1F7ZSU3_9EURO</name>
<dbReference type="CDD" id="cd10170">
    <property type="entry name" value="ASKHA_NBD_HSP70"/>
    <property type="match status" value="1"/>
</dbReference>
<dbReference type="EMBL" id="LYCR01000087">
    <property type="protein sequence ID" value="OGM42523.1"/>
    <property type="molecule type" value="Genomic_DNA"/>
</dbReference>
<proteinExistence type="predicted"/>
<organism evidence="1 2">
    <name type="scientific">Aspergillus bombycis</name>
    <dbReference type="NCBI Taxonomy" id="109264"/>
    <lineage>
        <taxon>Eukaryota</taxon>
        <taxon>Fungi</taxon>
        <taxon>Dikarya</taxon>
        <taxon>Ascomycota</taxon>
        <taxon>Pezizomycotina</taxon>
        <taxon>Eurotiomycetes</taxon>
        <taxon>Eurotiomycetidae</taxon>
        <taxon>Eurotiales</taxon>
        <taxon>Aspergillaceae</taxon>
        <taxon>Aspergillus</taxon>
    </lineage>
</organism>
<dbReference type="PANTHER" id="PTHR14187">
    <property type="entry name" value="ALPHA KINASE/ELONGATION FACTOR 2 KINASE"/>
    <property type="match status" value="1"/>
</dbReference>